<dbReference type="InterPro" id="IPR050206">
    <property type="entry name" value="FtsK/SpoIIIE/SftA"/>
</dbReference>
<dbReference type="PANTHER" id="PTHR22683:SF42">
    <property type="entry name" value="DNA TRANSLOCASE SFTA"/>
    <property type="match status" value="1"/>
</dbReference>
<feature type="compositionally biased region" description="Basic residues" evidence="7">
    <location>
        <begin position="14"/>
        <end position="24"/>
    </location>
</feature>
<dbReference type="SUPFAM" id="SSF52540">
    <property type="entry name" value="P-loop containing nucleoside triphosphate hydrolases"/>
    <property type="match status" value="1"/>
</dbReference>
<keyword evidence="2 6" id="KW-0547">Nucleotide-binding</keyword>
<evidence type="ECO:0000256" key="6">
    <source>
        <dbReference type="PROSITE-ProRule" id="PRU00289"/>
    </source>
</evidence>
<comment type="similarity">
    <text evidence="1">Belongs to the FtsK/SpoIIIE/SftA family.</text>
</comment>
<dbReference type="SUPFAM" id="SSF46785">
    <property type="entry name" value="Winged helix' DNA-binding domain"/>
    <property type="match status" value="1"/>
</dbReference>
<dbReference type="GO" id="GO:0007059">
    <property type="term" value="P:chromosome segregation"/>
    <property type="evidence" value="ECO:0007669"/>
    <property type="project" value="UniProtKB-KW"/>
</dbReference>
<evidence type="ECO:0000256" key="1">
    <source>
        <dbReference type="ARBA" id="ARBA00006474"/>
    </source>
</evidence>
<dbReference type="Gene3D" id="3.40.50.300">
    <property type="entry name" value="P-loop containing nucleotide triphosphate hydrolases"/>
    <property type="match status" value="1"/>
</dbReference>
<feature type="compositionally biased region" description="Basic and acidic residues" evidence="7">
    <location>
        <begin position="98"/>
        <end position="151"/>
    </location>
</feature>
<organism evidence="9 10">
    <name type="scientific">Alteribacter lacisalsi</name>
    <dbReference type="NCBI Taxonomy" id="2045244"/>
    <lineage>
        <taxon>Bacteria</taxon>
        <taxon>Bacillati</taxon>
        <taxon>Bacillota</taxon>
        <taxon>Bacilli</taxon>
        <taxon>Bacillales</taxon>
        <taxon>Bacillaceae</taxon>
        <taxon>Alteribacter</taxon>
    </lineage>
</organism>
<dbReference type="PROSITE" id="PS50901">
    <property type="entry name" value="FTSK"/>
    <property type="match status" value="1"/>
</dbReference>
<dbReference type="SMART" id="SM00382">
    <property type="entry name" value="AAA"/>
    <property type="match status" value="1"/>
</dbReference>
<dbReference type="AlphaFoldDB" id="A0A2W0HPS5"/>
<feature type="compositionally biased region" description="Basic and acidic residues" evidence="7">
    <location>
        <begin position="30"/>
        <end position="39"/>
    </location>
</feature>
<dbReference type="InterPro" id="IPR041027">
    <property type="entry name" value="FtsK_alpha"/>
</dbReference>
<keyword evidence="3" id="KW-0159">Chromosome partition</keyword>
<dbReference type="Gene3D" id="1.10.10.10">
    <property type="entry name" value="Winged helix-like DNA-binding domain superfamily/Winged helix DNA-binding domain"/>
    <property type="match status" value="1"/>
</dbReference>
<feature type="binding site" evidence="6">
    <location>
        <begin position="526"/>
        <end position="533"/>
    </location>
    <ligand>
        <name>ATP</name>
        <dbReference type="ChEBI" id="CHEBI:30616"/>
    </ligand>
</feature>
<feature type="region of interest" description="Disordered" evidence="7">
    <location>
        <begin position="1"/>
        <end position="62"/>
    </location>
</feature>
<feature type="domain" description="FtsK" evidence="8">
    <location>
        <begin position="509"/>
        <end position="701"/>
    </location>
</feature>
<feature type="compositionally biased region" description="Basic and acidic residues" evidence="7">
    <location>
        <begin position="180"/>
        <end position="197"/>
    </location>
</feature>
<dbReference type="OrthoDB" id="9807790at2"/>
<dbReference type="InterPro" id="IPR018541">
    <property type="entry name" value="Ftsk_gamma"/>
</dbReference>
<feature type="compositionally biased region" description="Basic and acidic residues" evidence="7">
    <location>
        <begin position="212"/>
        <end position="222"/>
    </location>
</feature>
<dbReference type="GO" id="GO:0003677">
    <property type="term" value="F:DNA binding"/>
    <property type="evidence" value="ECO:0007669"/>
    <property type="project" value="UniProtKB-KW"/>
</dbReference>
<dbReference type="InterPro" id="IPR036390">
    <property type="entry name" value="WH_DNA-bd_sf"/>
</dbReference>
<name>A0A2W0HPS5_9BACI</name>
<dbReference type="Pfam" id="PF17854">
    <property type="entry name" value="FtsK_alpha"/>
    <property type="match status" value="1"/>
</dbReference>
<dbReference type="InterPro" id="IPR003593">
    <property type="entry name" value="AAA+_ATPase"/>
</dbReference>
<sequence>MPEQEAVQKTQEQKKRKPAQRKYLKFNETAQEKPTEEAARPTQSPKSTVGPDYIDKQKFAGHNFSVRQIPSPIFGFGKRDEDTLQKYREDVLNEFLELEGHVDSEETEEMTQKQYEEELSKAATDPDHQKNVFEQNEREESNGSAEGEKESAAATEPAIPAFVQSVLESDTYQEENSEEMNEHPEADGESNNEKIFEDDQTADEDDVSVHTSEPRTLNHESPNEVLTSETVLTDEPVETVNKPEAPYTGSEEAAEHKYYEEEKVTSPANDSANAAYTEGTEEDSVPGEEKAEPVIEDSRHEVQRKEKNHPSPALQDQQKRTGQESHEKQEKKNDKTPPRPAGNSSTSAVPYNVLMFQRDRVKQERRDKQNRGKGVLPELHLLEVPPGRTQEDDEALAEQSALLDQTLSYFNVKAKVVNVTRGPSVTRFEIQPEPGVKVSKITNLQDDIKLSLAARDIRMEAPIPGKNTIGIEVPNRKSDPVFLREILKSRAYIQSESPLTAGLGVDISGQPVVTDLQKMPHGLIAGATGSGKSVCMNAILLSLLYKASPEEVRLLLIDPKMVELAPYNGLPHLAAPVITDAKEATLALKWAVEEMERRYERFAETGARDLTRYNKKMREQGKEDQVFPYLIVVVDELADLMMVSPQEVEDAICRIAQKARACGIHLLVATQRPSVDVITGLIKANIPTRIAFSVSAQTDSRTILDTSGAERLLGRGDMLFLGNGESKAVRLQGAFVSDDEIERVTEHVKKSGPPRFLFEKEELSARETEEADDPLFEEVCRFIVDQGAASTSLIQRRFRMGFNRAARMIDLLEDRGVISPAKGSKPRDVYLTKDELEESFAEKG</sequence>
<evidence type="ECO:0000313" key="9">
    <source>
        <dbReference type="EMBL" id="PYZ99112.1"/>
    </source>
</evidence>
<keyword evidence="10" id="KW-1185">Reference proteome</keyword>
<dbReference type="Pfam" id="PF01580">
    <property type="entry name" value="FtsK_SpoIIIE"/>
    <property type="match status" value="1"/>
</dbReference>
<accession>A0A2W0HPS5</accession>
<feature type="compositionally biased region" description="Basic and acidic residues" evidence="7">
    <location>
        <begin position="253"/>
        <end position="264"/>
    </location>
</feature>
<evidence type="ECO:0000256" key="3">
    <source>
        <dbReference type="ARBA" id="ARBA00022829"/>
    </source>
</evidence>
<dbReference type="EMBL" id="PDOF01000001">
    <property type="protein sequence ID" value="PYZ99112.1"/>
    <property type="molecule type" value="Genomic_DNA"/>
</dbReference>
<proteinExistence type="inferred from homology"/>
<gene>
    <name evidence="9" type="ORF">CR205_00755</name>
</gene>
<evidence type="ECO:0000259" key="8">
    <source>
        <dbReference type="PROSITE" id="PS50901"/>
    </source>
</evidence>
<dbReference type="PANTHER" id="PTHR22683">
    <property type="entry name" value="SPORULATION PROTEIN RELATED"/>
    <property type="match status" value="1"/>
</dbReference>
<evidence type="ECO:0000256" key="4">
    <source>
        <dbReference type="ARBA" id="ARBA00022840"/>
    </source>
</evidence>
<dbReference type="InterPro" id="IPR027417">
    <property type="entry name" value="P-loop_NTPase"/>
</dbReference>
<keyword evidence="4 6" id="KW-0067">ATP-binding</keyword>
<evidence type="ECO:0000256" key="7">
    <source>
        <dbReference type="SAM" id="MobiDB-lite"/>
    </source>
</evidence>
<dbReference type="SMART" id="SM00843">
    <property type="entry name" value="Ftsk_gamma"/>
    <property type="match status" value="1"/>
</dbReference>
<dbReference type="InterPro" id="IPR036388">
    <property type="entry name" value="WH-like_DNA-bd_sf"/>
</dbReference>
<feature type="region of interest" description="Disordered" evidence="7">
    <location>
        <begin position="98"/>
        <end position="352"/>
    </location>
</feature>
<feature type="compositionally biased region" description="Basic and acidic residues" evidence="7">
    <location>
        <begin position="317"/>
        <end position="337"/>
    </location>
</feature>
<keyword evidence="5" id="KW-0238">DNA-binding</keyword>
<comment type="caution">
    <text evidence="9">The sequence shown here is derived from an EMBL/GenBank/DDBJ whole genome shotgun (WGS) entry which is preliminary data.</text>
</comment>
<evidence type="ECO:0000313" key="10">
    <source>
        <dbReference type="Proteomes" id="UP000248066"/>
    </source>
</evidence>
<dbReference type="Gene3D" id="3.30.980.40">
    <property type="match status" value="1"/>
</dbReference>
<dbReference type="GO" id="GO:0005524">
    <property type="term" value="F:ATP binding"/>
    <property type="evidence" value="ECO:0007669"/>
    <property type="project" value="UniProtKB-UniRule"/>
</dbReference>
<dbReference type="Proteomes" id="UP000248066">
    <property type="component" value="Unassembled WGS sequence"/>
</dbReference>
<evidence type="ECO:0000256" key="5">
    <source>
        <dbReference type="ARBA" id="ARBA00023125"/>
    </source>
</evidence>
<evidence type="ECO:0000256" key="2">
    <source>
        <dbReference type="ARBA" id="ARBA00022741"/>
    </source>
</evidence>
<feature type="compositionally biased region" description="Basic and acidic residues" evidence="7">
    <location>
        <begin position="287"/>
        <end position="309"/>
    </location>
</feature>
<protein>
    <recommendedName>
        <fullName evidence="8">FtsK domain-containing protein</fullName>
    </recommendedName>
</protein>
<dbReference type="InterPro" id="IPR002543">
    <property type="entry name" value="FtsK_dom"/>
</dbReference>
<dbReference type="Pfam" id="PF09397">
    <property type="entry name" value="FtsK_gamma"/>
    <property type="match status" value="1"/>
</dbReference>
<reference evidence="9 10" key="1">
    <citation type="submission" date="2017-10" db="EMBL/GenBank/DDBJ databases">
        <title>Bacillus sp. nov., a halophilic bacterium isolated from a Yangshapao Lake.</title>
        <authorList>
            <person name="Wang H."/>
        </authorList>
    </citation>
    <scope>NUCLEOTIDE SEQUENCE [LARGE SCALE GENOMIC DNA]</scope>
    <source>
        <strain evidence="9 10">YSP-3</strain>
    </source>
</reference>